<sequence length="169" mass="18165">MSGIDLSANMLYGEIPWEIGNLSHVKLLNLSHNSFTGPIPTALANTSPIESLDLSDNELSGPIPWQLTQIWSLEVFSLAYNNLSGCIPNSGQFGSFSMESYVGNANLCNLSQGNQCSPVPGPVQEEDVGEASADPFLCIISATSFVLAFWATVAFVFCHPLGQRVLLQL</sequence>
<dbReference type="OrthoDB" id="678143at2759"/>
<keyword evidence="8 10" id="KW-0472">Membrane</keyword>
<protein>
    <recommendedName>
        <fullName evidence="13">Phytosulfokine receptor 1</fullName>
    </recommendedName>
</protein>
<dbReference type="GO" id="GO:0009742">
    <property type="term" value="P:brassinosteroid mediated signaling pathway"/>
    <property type="evidence" value="ECO:0007669"/>
    <property type="project" value="UniProtKB-KW"/>
</dbReference>
<dbReference type="EMBL" id="LWDX02016607">
    <property type="protein sequence ID" value="OEL34054.1"/>
    <property type="molecule type" value="Genomic_DNA"/>
</dbReference>
<dbReference type="PANTHER" id="PTHR48062:SF68">
    <property type="entry name" value="LEUCINE-RICH REPEAT-CONTAINING N-TERMINAL PLANT-TYPE DOMAIN-CONTAINING PROTEIN"/>
    <property type="match status" value="1"/>
</dbReference>
<keyword evidence="7 10" id="KW-1133">Transmembrane helix</keyword>
<evidence type="ECO:0000256" key="8">
    <source>
        <dbReference type="ARBA" id="ARBA00023136"/>
    </source>
</evidence>
<evidence type="ECO:0000256" key="3">
    <source>
        <dbReference type="ARBA" id="ARBA00022614"/>
    </source>
</evidence>
<keyword evidence="5 10" id="KW-0812">Transmembrane</keyword>
<dbReference type="Proteomes" id="UP000095767">
    <property type="component" value="Unassembled WGS sequence"/>
</dbReference>
<dbReference type="SUPFAM" id="SSF52058">
    <property type="entry name" value="L domain-like"/>
    <property type="match status" value="1"/>
</dbReference>
<evidence type="ECO:0000256" key="6">
    <source>
        <dbReference type="ARBA" id="ARBA00022737"/>
    </source>
</evidence>
<keyword evidence="4" id="KW-1070">Brassinosteroid signaling pathway</keyword>
<dbReference type="Pfam" id="PF00560">
    <property type="entry name" value="LRR_1"/>
    <property type="match status" value="3"/>
</dbReference>
<dbReference type="STRING" id="888268.A0A1E5W9P4"/>
<evidence type="ECO:0000256" key="7">
    <source>
        <dbReference type="ARBA" id="ARBA00022989"/>
    </source>
</evidence>
<evidence type="ECO:0000256" key="4">
    <source>
        <dbReference type="ARBA" id="ARBA00022626"/>
    </source>
</evidence>
<evidence type="ECO:0000313" key="11">
    <source>
        <dbReference type="EMBL" id="OEL34054.1"/>
    </source>
</evidence>
<dbReference type="AlphaFoldDB" id="A0A1E5W9P4"/>
<dbReference type="GO" id="GO:0016020">
    <property type="term" value="C:membrane"/>
    <property type="evidence" value="ECO:0007669"/>
    <property type="project" value="UniProtKB-SubCell"/>
</dbReference>
<keyword evidence="6" id="KW-0677">Repeat</keyword>
<keyword evidence="3" id="KW-0433">Leucine-rich repeat</keyword>
<keyword evidence="9" id="KW-0325">Glycoprotein</keyword>
<comment type="subcellular location">
    <subcellularLocation>
        <location evidence="1">Membrane</location>
        <topology evidence="1">Single-pass membrane protein</topology>
    </subcellularLocation>
</comment>
<organism evidence="11 12">
    <name type="scientific">Dichanthelium oligosanthes</name>
    <dbReference type="NCBI Taxonomy" id="888268"/>
    <lineage>
        <taxon>Eukaryota</taxon>
        <taxon>Viridiplantae</taxon>
        <taxon>Streptophyta</taxon>
        <taxon>Embryophyta</taxon>
        <taxon>Tracheophyta</taxon>
        <taxon>Spermatophyta</taxon>
        <taxon>Magnoliopsida</taxon>
        <taxon>Liliopsida</taxon>
        <taxon>Poales</taxon>
        <taxon>Poaceae</taxon>
        <taxon>PACMAD clade</taxon>
        <taxon>Panicoideae</taxon>
        <taxon>Panicodae</taxon>
        <taxon>Paniceae</taxon>
        <taxon>Dichantheliinae</taxon>
        <taxon>Dichanthelium</taxon>
    </lineage>
</organism>
<reference evidence="11 12" key="1">
    <citation type="submission" date="2016-09" db="EMBL/GenBank/DDBJ databases">
        <title>The draft genome of Dichanthelium oligosanthes: A C3 panicoid grass species.</title>
        <authorList>
            <person name="Studer A.J."/>
            <person name="Schnable J.C."/>
            <person name="Brutnell T.P."/>
        </authorList>
    </citation>
    <scope>NUCLEOTIDE SEQUENCE [LARGE SCALE GENOMIC DNA]</scope>
    <source>
        <strain evidence="12">cv. Kellogg 1175</strain>
        <tissue evidence="11">Leaf</tissue>
    </source>
</reference>
<dbReference type="FunFam" id="3.80.10.10:FF:000111">
    <property type="entry name" value="LRR receptor-like serine/threonine-protein kinase ERECTA"/>
    <property type="match status" value="1"/>
</dbReference>
<name>A0A1E5W9P4_9POAL</name>
<dbReference type="InterPro" id="IPR001611">
    <property type="entry name" value="Leu-rich_rpt"/>
</dbReference>
<evidence type="ECO:0000256" key="9">
    <source>
        <dbReference type="ARBA" id="ARBA00023180"/>
    </source>
</evidence>
<feature type="transmembrane region" description="Helical" evidence="10">
    <location>
        <begin position="136"/>
        <end position="157"/>
    </location>
</feature>
<proteinExistence type="inferred from homology"/>
<evidence type="ECO:0000256" key="2">
    <source>
        <dbReference type="ARBA" id="ARBA00009592"/>
    </source>
</evidence>
<evidence type="ECO:0000256" key="5">
    <source>
        <dbReference type="ARBA" id="ARBA00022692"/>
    </source>
</evidence>
<dbReference type="InterPro" id="IPR032675">
    <property type="entry name" value="LRR_dom_sf"/>
</dbReference>
<dbReference type="InterPro" id="IPR051502">
    <property type="entry name" value="RLP_Defense_Trigger"/>
</dbReference>
<evidence type="ECO:0000256" key="10">
    <source>
        <dbReference type="SAM" id="Phobius"/>
    </source>
</evidence>
<evidence type="ECO:0000313" key="12">
    <source>
        <dbReference type="Proteomes" id="UP000095767"/>
    </source>
</evidence>
<keyword evidence="12" id="KW-1185">Reference proteome</keyword>
<evidence type="ECO:0000256" key="1">
    <source>
        <dbReference type="ARBA" id="ARBA00004167"/>
    </source>
</evidence>
<evidence type="ECO:0008006" key="13">
    <source>
        <dbReference type="Google" id="ProtNLM"/>
    </source>
</evidence>
<dbReference type="Gene3D" id="3.80.10.10">
    <property type="entry name" value="Ribonuclease Inhibitor"/>
    <property type="match status" value="1"/>
</dbReference>
<gene>
    <name evidence="11" type="ORF">BAE44_0004926</name>
</gene>
<dbReference type="PANTHER" id="PTHR48062">
    <property type="entry name" value="RECEPTOR-LIKE PROTEIN 14"/>
    <property type="match status" value="1"/>
</dbReference>
<comment type="caution">
    <text evidence="11">The sequence shown here is derived from an EMBL/GenBank/DDBJ whole genome shotgun (WGS) entry which is preliminary data.</text>
</comment>
<accession>A0A1E5W9P4</accession>
<comment type="similarity">
    <text evidence="2">Belongs to the RLP family.</text>
</comment>